<dbReference type="Gene3D" id="3.90.1580.10">
    <property type="entry name" value="paralog of FGE (formylglycine-generating enzyme)"/>
    <property type="match status" value="2"/>
</dbReference>
<name>A0ABW5NP22_9FLAO</name>
<dbReference type="Proteomes" id="UP001597480">
    <property type="component" value="Unassembled WGS sequence"/>
</dbReference>
<protein>
    <submittedName>
        <fullName evidence="2">Ergothioneine biosynthesis protein EgtB</fullName>
    </submittedName>
</protein>
<dbReference type="EMBL" id="JBHUMD010000003">
    <property type="protein sequence ID" value="MFD2600846.1"/>
    <property type="molecule type" value="Genomic_DNA"/>
</dbReference>
<dbReference type="InterPro" id="IPR017806">
    <property type="entry name" value="EgtB"/>
</dbReference>
<proteinExistence type="predicted"/>
<organism evidence="2 3">
    <name type="scientific">Flavobacterium suzhouense</name>
    <dbReference type="NCBI Taxonomy" id="1529638"/>
    <lineage>
        <taxon>Bacteria</taxon>
        <taxon>Pseudomonadati</taxon>
        <taxon>Bacteroidota</taxon>
        <taxon>Flavobacteriia</taxon>
        <taxon>Flavobacteriales</taxon>
        <taxon>Flavobacteriaceae</taxon>
        <taxon>Flavobacterium</taxon>
    </lineage>
</organism>
<feature type="domain" description="Sulfatase-modifying factor enzyme-like" evidence="1">
    <location>
        <begin position="172"/>
        <end position="305"/>
    </location>
</feature>
<dbReference type="NCBIfam" id="TIGR03440">
    <property type="entry name" value="egtB_TIGR03440"/>
    <property type="match status" value="1"/>
</dbReference>
<dbReference type="InterPro" id="IPR005532">
    <property type="entry name" value="SUMF_dom"/>
</dbReference>
<gene>
    <name evidence="2" type="primary">egtB</name>
    <name evidence="2" type="ORF">ACFSR3_02145</name>
</gene>
<keyword evidence="3" id="KW-1185">Reference proteome</keyword>
<dbReference type="InterPro" id="IPR051043">
    <property type="entry name" value="Sulfatase_Mod_Factor_Kinase"/>
</dbReference>
<dbReference type="InterPro" id="IPR042095">
    <property type="entry name" value="SUMF_sf"/>
</dbReference>
<reference evidence="3" key="1">
    <citation type="journal article" date="2019" name="Int. J. Syst. Evol. Microbiol.">
        <title>The Global Catalogue of Microorganisms (GCM) 10K type strain sequencing project: providing services to taxonomists for standard genome sequencing and annotation.</title>
        <authorList>
            <consortium name="The Broad Institute Genomics Platform"/>
            <consortium name="The Broad Institute Genome Sequencing Center for Infectious Disease"/>
            <person name="Wu L."/>
            <person name="Ma J."/>
        </authorList>
    </citation>
    <scope>NUCLEOTIDE SEQUENCE [LARGE SCALE GENOMIC DNA]</scope>
    <source>
        <strain evidence="3">KCTC 42107</strain>
    </source>
</reference>
<evidence type="ECO:0000259" key="1">
    <source>
        <dbReference type="Pfam" id="PF03781"/>
    </source>
</evidence>
<sequence length="384" mass="45173">MTFLDQYHLVRKHTEDICSLLQPEDHVPQPVPFVSPPKWHLAHTTWFFEEFLLKPHLPEYNVFNSDFSFLFNSYYNNVGKRVLRANRGAITRPSTAAIIEYRHYVDMHMELLLQLKAGHEDVNQLIELGLNHEQQHQELLYTDIKYILSCNPISPVYNEDINWENQHNIEEGFITVEEGVYEIGSDGEGFSFDNEHNRHKVYLNQFEISKSLVTNGEFLEFIEAGGYSDFNLWLDEGWSWVNENQITAPFYWHKAEEGWQYFTLSGMQDIDPNAMLTHISFYEALAFAEWKKMRLPTEAEWEVASNQLNWGRRWEWTHSAYLPYPGFAKPDGAVGEYNGKFMINQMVLRGASCATPEGHSRNTYRNFFHPDERWQFNGIRLVKP</sequence>
<evidence type="ECO:0000313" key="3">
    <source>
        <dbReference type="Proteomes" id="UP001597480"/>
    </source>
</evidence>
<dbReference type="SUPFAM" id="SSF56436">
    <property type="entry name" value="C-type lectin-like"/>
    <property type="match status" value="1"/>
</dbReference>
<comment type="caution">
    <text evidence="2">The sequence shown here is derived from an EMBL/GenBank/DDBJ whole genome shotgun (WGS) entry which is preliminary data.</text>
</comment>
<dbReference type="InterPro" id="IPR016187">
    <property type="entry name" value="CTDL_fold"/>
</dbReference>
<evidence type="ECO:0000313" key="2">
    <source>
        <dbReference type="EMBL" id="MFD2600846.1"/>
    </source>
</evidence>
<dbReference type="Pfam" id="PF03781">
    <property type="entry name" value="FGE-sulfatase"/>
    <property type="match status" value="1"/>
</dbReference>
<dbReference type="RefSeq" id="WP_379819512.1">
    <property type="nucleotide sequence ID" value="NZ_JBHUMD010000003.1"/>
</dbReference>
<dbReference type="PANTHER" id="PTHR23150:SF36">
    <property type="entry name" value="HERCYNINE OXYGENASE"/>
    <property type="match status" value="1"/>
</dbReference>
<dbReference type="PANTHER" id="PTHR23150">
    <property type="entry name" value="SULFATASE MODIFYING FACTOR 1, 2"/>
    <property type="match status" value="1"/>
</dbReference>
<accession>A0ABW5NP22</accession>